<dbReference type="InterPro" id="IPR036514">
    <property type="entry name" value="SGNH_hydro_sf"/>
</dbReference>
<dbReference type="Gene3D" id="3.40.50.1110">
    <property type="entry name" value="SGNH hydrolase"/>
    <property type="match status" value="1"/>
</dbReference>
<feature type="transmembrane region" description="Helical" evidence="2">
    <location>
        <begin position="326"/>
        <end position="348"/>
    </location>
</feature>
<comment type="caution">
    <text evidence="3">The sequence shown here is derived from an EMBL/GenBank/DDBJ whole genome shotgun (WGS) entry which is preliminary data.</text>
</comment>
<dbReference type="AlphaFoldDB" id="A0A433QU66"/>
<keyword evidence="2" id="KW-1133">Transmembrane helix</keyword>
<dbReference type="EMBL" id="RBNJ01001298">
    <property type="protein sequence ID" value="RUS33296.1"/>
    <property type="molecule type" value="Genomic_DNA"/>
</dbReference>
<keyword evidence="2" id="KW-0472">Membrane</keyword>
<name>A0A433QU66_9FUNG</name>
<feature type="compositionally biased region" description="Basic and acidic residues" evidence="1">
    <location>
        <begin position="271"/>
        <end position="297"/>
    </location>
</feature>
<dbReference type="InterPro" id="IPR001087">
    <property type="entry name" value="GDSL"/>
</dbReference>
<evidence type="ECO:0000256" key="1">
    <source>
        <dbReference type="SAM" id="MobiDB-lite"/>
    </source>
</evidence>
<dbReference type="Pfam" id="PF00657">
    <property type="entry name" value="Lipase_GDSL"/>
    <property type="match status" value="1"/>
</dbReference>
<gene>
    <name evidence="3" type="ORF">BC938DRAFT_472181</name>
</gene>
<keyword evidence="4" id="KW-1185">Reference proteome</keyword>
<dbReference type="GO" id="GO:0016788">
    <property type="term" value="F:hydrolase activity, acting on ester bonds"/>
    <property type="evidence" value="ECO:0007669"/>
    <property type="project" value="InterPro"/>
</dbReference>
<evidence type="ECO:0000313" key="4">
    <source>
        <dbReference type="Proteomes" id="UP000274822"/>
    </source>
</evidence>
<proteinExistence type="predicted"/>
<evidence type="ECO:0000313" key="3">
    <source>
        <dbReference type="EMBL" id="RUS33296.1"/>
    </source>
</evidence>
<sequence length="375" mass="40822">PSSTTDTGNVKRKTNGPIWVEDLAHAWDAQLYGFAFAGATCDNSVVKLADRPAVRDQLSIYYKQNLKLDPDETVYAVWIGINDIGVSAGGSCADNYGDTTLHTIFHAKHILLPNLPPPDLSPLFAGQADRKNFIIEYNALIDSEIPVFVEAVGGSLDVAVVDIHTLFSEIVDDPAMYGFEDVKNAYWQVCTGTCSKPIDEFLWWDVFHVTGGGHRAIANAVIKQSPFNVTGSPITNSTAVKVRSPKYPPSFATEELLPVAILEPLGDDVEPVNHTEPETKVPETGTETKKPVVEHPVGKVPAEGDTNKTTDEDMQTTDEDMRTTQLSGIMASLMVASIACIGLFAYFYNKRRSGFGGGKRKFVAVPMNDIENGRA</sequence>
<keyword evidence="2" id="KW-0812">Transmembrane</keyword>
<organism evidence="3 4">
    <name type="scientific">Jimgerdemannia flammicorona</name>
    <dbReference type="NCBI Taxonomy" id="994334"/>
    <lineage>
        <taxon>Eukaryota</taxon>
        <taxon>Fungi</taxon>
        <taxon>Fungi incertae sedis</taxon>
        <taxon>Mucoromycota</taxon>
        <taxon>Mucoromycotina</taxon>
        <taxon>Endogonomycetes</taxon>
        <taxon>Endogonales</taxon>
        <taxon>Endogonaceae</taxon>
        <taxon>Jimgerdemannia</taxon>
    </lineage>
</organism>
<evidence type="ECO:0000256" key="2">
    <source>
        <dbReference type="SAM" id="Phobius"/>
    </source>
</evidence>
<feature type="region of interest" description="Disordered" evidence="1">
    <location>
        <begin position="267"/>
        <end position="318"/>
    </location>
</feature>
<evidence type="ECO:0008006" key="5">
    <source>
        <dbReference type="Google" id="ProtNLM"/>
    </source>
</evidence>
<dbReference type="Proteomes" id="UP000274822">
    <property type="component" value="Unassembled WGS sequence"/>
</dbReference>
<protein>
    <recommendedName>
        <fullName evidence="5">Carbohydrate esterase family 16 protein</fullName>
    </recommendedName>
</protein>
<dbReference type="SUPFAM" id="SSF52266">
    <property type="entry name" value="SGNH hydrolase"/>
    <property type="match status" value="1"/>
</dbReference>
<reference evidence="3 4" key="1">
    <citation type="journal article" date="2018" name="New Phytol.">
        <title>Phylogenomics of Endogonaceae and evolution of mycorrhizas within Mucoromycota.</title>
        <authorList>
            <person name="Chang Y."/>
            <person name="Desiro A."/>
            <person name="Na H."/>
            <person name="Sandor L."/>
            <person name="Lipzen A."/>
            <person name="Clum A."/>
            <person name="Barry K."/>
            <person name="Grigoriev I.V."/>
            <person name="Martin F.M."/>
            <person name="Stajich J.E."/>
            <person name="Smith M.E."/>
            <person name="Bonito G."/>
            <person name="Spatafora J.W."/>
        </authorList>
    </citation>
    <scope>NUCLEOTIDE SEQUENCE [LARGE SCALE GENOMIC DNA]</scope>
    <source>
        <strain evidence="3 4">AD002</strain>
    </source>
</reference>
<accession>A0A433QU66</accession>
<feature type="non-terminal residue" evidence="3">
    <location>
        <position position="1"/>
    </location>
</feature>